<organism evidence="1 2">
    <name type="scientific">Candidatus Borkfalkia excrementigallinarum</name>
    <dbReference type="NCBI Taxonomy" id="2838506"/>
    <lineage>
        <taxon>Bacteria</taxon>
        <taxon>Bacillati</taxon>
        <taxon>Bacillota</taxon>
        <taxon>Clostridia</taxon>
        <taxon>Christensenellales</taxon>
        <taxon>Christensenellaceae</taxon>
        <taxon>Candidatus Borkfalkia</taxon>
    </lineage>
</organism>
<sequence>MKKNEDMQPACGHCIVCGRETEKGGLCDCCRESLSLCDVDTYVARKRAAEICRTARANAFK</sequence>
<evidence type="ECO:0000313" key="2">
    <source>
        <dbReference type="Proteomes" id="UP000886750"/>
    </source>
</evidence>
<reference evidence="1" key="1">
    <citation type="journal article" date="2021" name="PeerJ">
        <title>Extensive microbial diversity within the chicken gut microbiome revealed by metagenomics and culture.</title>
        <authorList>
            <person name="Gilroy R."/>
            <person name="Ravi A."/>
            <person name="Getino M."/>
            <person name="Pursley I."/>
            <person name="Horton D.L."/>
            <person name="Alikhan N.F."/>
            <person name="Baker D."/>
            <person name="Gharbi K."/>
            <person name="Hall N."/>
            <person name="Watson M."/>
            <person name="Adriaenssens E.M."/>
            <person name="Foster-Nyarko E."/>
            <person name="Jarju S."/>
            <person name="Secka A."/>
            <person name="Antonio M."/>
            <person name="Oren A."/>
            <person name="Chaudhuri R.R."/>
            <person name="La Ragione R."/>
            <person name="Hildebrand F."/>
            <person name="Pallen M.J."/>
        </authorList>
    </citation>
    <scope>NUCLEOTIDE SEQUENCE</scope>
    <source>
        <strain evidence="1">1345</strain>
    </source>
</reference>
<proteinExistence type="predicted"/>
<accession>A0A9D1ZVE5</accession>
<reference evidence="1" key="2">
    <citation type="submission" date="2021-04" db="EMBL/GenBank/DDBJ databases">
        <authorList>
            <person name="Gilroy R."/>
        </authorList>
    </citation>
    <scope>NUCLEOTIDE SEQUENCE</scope>
    <source>
        <strain evidence="1">1345</strain>
    </source>
</reference>
<protein>
    <submittedName>
        <fullName evidence="1">Uncharacterized protein</fullName>
    </submittedName>
</protein>
<gene>
    <name evidence="1" type="ORF">H9729_04345</name>
</gene>
<dbReference type="AlphaFoldDB" id="A0A9D1ZVE5"/>
<comment type="caution">
    <text evidence="1">The sequence shown here is derived from an EMBL/GenBank/DDBJ whole genome shotgun (WGS) entry which is preliminary data.</text>
</comment>
<dbReference type="Proteomes" id="UP000886750">
    <property type="component" value="Unassembled WGS sequence"/>
</dbReference>
<dbReference type="EMBL" id="DXCQ01000030">
    <property type="protein sequence ID" value="HIY96897.1"/>
    <property type="molecule type" value="Genomic_DNA"/>
</dbReference>
<evidence type="ECO:0000313" key="1">
    <source>
        <dbReference type="EMBL" id="HIY96897.1"/>
    </source>
</evidence>
<name>A0A9D1ZVE5_9FIRM</name>